<dbReference type="PANTHER" id="PTHR30061:SF50">
    <property type="entry name" value="MALTOSE_MALTODEXTRIN-BINDING PERIPLASMIC PROTEIN"/>
    <property type="match status" value="1"/>
</dbReference>
<dbReference type="EMBL" id="VFOW01000001">
    <property type="protein sequence ID" value="TQL76461.1"/>
    <property type="molecule type" value="Genomic_DNA"/>
</dbReference>
<evidence type="ECO:0000313" key="6">
    <source>
        <dbReference type="EMBL" id="TQL76461.1"/>
    </source>
</evidence>
<comment type="caution">
    <text evidence="6">The sequence shown here is derived from an EMBL/GenBank/DDBJ whole genome shotgun (WGS) entry which is preliminary data.</text>
</comment>
<keyword evidence="7" id="KW-1185">Reference proteome</keyword>
<dbReference type="AlphaFoldDB" id="A0A543AV99"/>
<dbReference type="SUPFAM" id="SSF53850">
    <property type="entry name" value="Periplasmic binding protein-like II"/>
    <property type="match status" value="1"/>
</dbReference>
<proteinExistence type="inferred from homology"/>
<sequence length="414" mass="43277">MRIKSAGVAVGAALALALTACGGDAEPAVSDDSAIDFDGTLVIWTDEERAESLKPVVAEFAAANNITIEVEGIAKDLQDQFITASEQGEGPDILVQAHDWIGNLVQNGTIDPVPLTEEQQAAINPDALRAVTYDGQIYGTPYAMENLALIRNTDLAPDEPATIEELVATGQQLKEDGTVDDILSIEVSADGNPYNAYPFYASGGGYLFGMDDAGNYDPTDLGLDQPAAVDAFEKLAWLGEEGAMKTSMGPEQAIPMFAEGKTPFLVAGPWAMNQINTAGLSYEISPIPAFDGGDKATPFVGTQTFFVASKGKNKVFAQEFVANFITGTDLATKLYESDPRPPANLAAAEAANASDPNMAKFLAAGEGGYILPAIPEMQAVWEPFGRAQASVISGEDAATAVAAAAKAINDAING</sequence>
<name>A0A543AV99_9ACTN</name>
<keyword evidence="2" id="KW-0813">Transport</keyword>
<evidence type="ECO:0000256" key="2">
    <source>
        <dbReference type="ARBA" id="ARBA00022448"/>
    </source>
</evidence>
<dbReference type="InParanoid" id="A0A543AV99"/>
<evidence type="ECO:0000256" key="3">
    <source>
        <dbReference type="ARBA" id="ARBA00022597"/>
    </source>
</evidence>
<organism evidence="6 7">
    <name type="scientific">Stackebrandtia endophytica</name>
    <dbReference type="NCBI Taxonomy" id="1496996"/>
    <lineage>
        <taxon>Bacteria</taxon>
        <taxon>Bacillati</taxon>
        <taxon>Actinomycetota</taxon>
        <taxon>Actinomycetes</taxon>
        <taxon>Glycomycetales</taxon>
        <taxon>Glycomycetaceae</taxon>
        <taxon>Stackebrandtia</taxon>
    </lineage>
</organism>
<keyword evidence="3" id="KW-0762">Sugar transport</keyword>
<feature type="signal peptide" evidence="5">
    <location>
        <begin position="1"/>
        <end position="22"/>
    </location>
</feature>
<dbReference type="PRINTS" id="PR00181">
    <property type="entry name" value="MALTOSEBP"/>
</dbReference>
<feature type="chain" id="PRO_5038335818" evidence="5">
    <location>
        <begin position="23"/>
        <end position="414"/>
    </location>
</feature>
<dbReference type="InterPro" id="IPR006059">
    <property type="entry name" value="SBP"/>
</dbReference>
<protein>
    <submittedName>
        <fullName evidence="6">Carbohydrate ABC transporter substrate-binding protein (CUT1 family)</fullName>
    </submittedName>
</protein>
<dbReference type="GO" id="GO:0042956">
    <property type="term" value="P:maltodextrin transmembrane transport"/>
    <property type="evidence" value="ECO:0007669"/>
    <property type="project" value="TreeGrafter"/>
</dbReference>
<comment type="similarity">
    <text evidence="1">Belongs to the bacterial solute-binding protein 1 family.</text>
</comment>
<dbReference type="Gene3D" id="3.40.190.10">
    <property type="entry name" value="Periplasmic binding protein-like II"/>
    <property type="match status" value="2"/>
</dbReference>
<dbReference type="GO" id="GO:0015144">
    <property type="term" value="F:carbohydrate transmembrane transporter activity"/>
    <property type="evidence" value="ECO:0007669"/>
    <property type="project" value="InterPro"/>
</dbReference>
<evidence type="ECO:0000256" key="1">
    <source>
        <dbReference type="ARBA" id="ARBA00008520"/>
    </source>
</evidence>
<accession>A0A543AV99</accession>
<keyword evidence="4 5" id="KW-0732">Signal</keyword>
<dbReference type="Pfam" id="PF13416">
    <property type="entry name" value="SBP_bac_8"/>
    <property type="match status" value="1"/>
</dbReference>
<dbReference type="RefSeq" id="WP_142037925.1">
    <property type="nucleotide sequence ID" value="NZ_JBHTGS010000001.1"/>
</dbReference>
<evidence type="ECO:0000313" key="7">
    <source>
        <dbReference type="Proteomes" id="UP000317043"/>
    </source>
</evidence>
<evidence type="ECO:0000256" key="5">
    <source>
        <dbReference type="SAM" id="SignalP"/>
    </source>
</evidence>
<dbReference type="Proteomes" id="UP000317043">
    <property type="component" value="Unassembled WGS sequence"/>
</dbReference>
<dbReference type="GO" id="GO:0055052">
    <property type="term" value="C:ATP-binding cassette (ABC) transporter complex, substrate-binding subunit-containing"/>
    <property type="evidence" value="ECO:0007669"/>
    <property type="project" value="TreeGrafter"/>
</dbReference>
<dbReference type="PROSITE" id="PS51257">
    <property type="entry name" value="PROKAR_LIPOPROTEIN"/>
    <property type="match status" value="1"/>
</dbReference>
<dbReference type="OrthoDB" id="9766758at2"/>
<dbReference type="GO" id="GO:1901982">
    <property type="term" value="F:maltose binding"/>
    <property type="evidence" value="ECO:0007669"/>
    <property type="project" value="TreeGrafter"/>
</dbReference>
<reference evidence="6 7" key="1">
    <citation type="submission" date="2019-06" db="EMBL/GenBank/DDBJ databases">
        <title>Sequencing the genomes of 1000 actinobacteria strains.</title>
        <authorList>
            <person name="Klenk H.-P."/>
        </authorList>
    </citation>
    <scope>NUCLEOTIDE SEQUENCE [LARGE SCALE GENOMIC DNA]</scope>
    <source>
        <strain evidence="6 7">DSM 45928</strain>
    </source>
</reference>
<dbReference type="InterPro" id="IPR006060">
    <property type="entry name" value="Maltose/Cyclodextrin-bd"/>
</dbReference>
<evidence type="ECO:0000256" key="4">
    <source>
        <dbReference type="ARBA" id="ARBA00022729"/>
    </source>
</evidence>
<dbReference type="GO" id="GO:0015768">
    <property type="term" value="P:maltose transport"/>
    <property type="evidence" value="ECO:0007669"/>
    <property type="project" value="TreeGrafter"/>
</dbReference>
<gene>
    <name evidence="6" type="ORF">FB566_1992</name>
</gene>
<dbReference type="PANTHER" id="PTHR30061">
    <property type="entry name" value="MALTOSE-BINDING PERIPLASMIC PROTEIN"/>
    <property type="match status" value="1"/>
</dbReference>